<dbReference type="AlphaFoldDB" id="A0A813GI09"/>
<organism evidence="2 3">
    <name type="scientific">Polarella glacialis</name>
    <name type="common">Dinoflagellate</name>
    <dbReference type="NCBI Taxonomy" id="89957"/>
    <lineage>
        <taxon>Eukaryota</taxon>
        <taxon>Sar</taxon>
        <taxon>Alveolata</taxon>
        <taxon>Dinophyceae</taxon>
        <taxon>Suessiales</taxon>
        <taxon>Suessiaceae</taxon>
        <taxon>Polarella</taxon>
    </lineage>
</organism>
<feature type="transmembrane region" description="Helical" evidence="1">
    <location>
        <begin position="118"/>
        <end position="134"/>
    </location>
</feature>
<comment type="caution">
    <text evidence="2">The sequence shown here is derived from an EMBL/GenBank/DDBJ whole genome shotgun (WGS) entry which is preliminary data.</text>
</comment>
<feature type="transmembrane region" description="Helical" evidence="1">
    <location>
        <begin position="45"/>
        <end position="64"/>
    </location>
</feature>
<evidence type="ECO:0000313" key="3">
    <source>
        <dbReference type="Proteomes" id="UP000654075"/>
    </source>
</evidence>
<reference evidence="2" key="1">
    <citation type="submission" date="2021-02" db="EMBL/GenBank/DDBJ databases">
        <authorList>
            <person name="Dougan E. K."/>
            <person name="Rhodes N."/>
            <person name="Thang M."/>
            <person name="Chan C."/>
        </authorList>
    </citation>
    <scope>NUCLEOTIDE SEQUENCE</scope>
</reference>
<dbReference type="Proteomes" id="UP000654075">
    <property type="component" value="Unassembled WGS sequence"/>
</dbReference>
<feature type="transmembrane region" description="Helical" evidence="1">
    <location>
        <begin position="85"/>
        <end position="106"/>
    </location>
</feature>
<evidence type="ECO:0000313" key="2">
    <source>
        <dbReference type="EMBL" id="CAE8626621.1"/>
    </source>
</evidence>
<evidence type="ECO:0000256" key="1">
    <source>
        <dbReference type="SAM" id="Phobius"/>
    </source>
</evidence>
<keyword evidence="3" id="KW-1185">Reference proteome</keyword>
<gene>
    <name evidence="2" type="ORF">PGLA1383_LOCUS43529</name>
</gene>
<keyword evidence="1" id="KW-0472">Membrane</keyword>
<sequence>MAPPGSNALRWPIEGLVRWRVAYASMISAAWVGGVLMVICFRLDSLHVVSLVAGMALLGPAQLLRAAATLRRSPSPAWRLGAREVLLGLFAIILTAFVAVLFALGLGADSDEVDSDCRVLGLLVAVAAHLKLAGRGLSWASFPREAAHRRVKSKLVGMLAHAAAAACASSLLSAMLDGSSLFSSATPARLFAAIVVLASADLQAEYLEDCTALDASWGMPFAEDLIEALKQPLACEGPGLGRWAALTALAQAIAYRSQDGCSGAAKGSSAAPLPPLASEVFSSGGARPPVLGLSFSSAEQRAVGAPSTALSTAQGRSFFAVYLGSGLEVLREFTVQLQCLAAASWRKGPKALLPPQLAVLETGIVELLPLMRISASGLSGWICLSRDFDEAGVVQREEALQKVIYELCGVLCAIEGLWPLRGVLDMSPECSKAAQSAQEEARHSLEQLLLAFHDAGLRQVSLPPLYKRFVDNLGR</sequence>
<protein>
    <submittedName>
        <fullName evidence="2">Uncharacterized protein</fullName>
    </submittedName>
</protein>
<dbReference type="EMBL" id="CAJNNV010028999">
    <property type="protein sequence ID" value="CAE8626621.1"/>
    <property type="molecule type" value="Genomic_DNA"/>
</dbReference>
<keyword evidence="1" id="KW-0812">Transmembrane</keyword>
<name>A0A813GI09_POLGL</name>
<accession>A0A813GI09</accession>
<proteinExistence type="predicted"/>
<feature type="transmembrane region" description="Helical" evidence="1">
    <location>
        <begin position="155"/>
        <end position="176"/>
    </location>
</feature>
<dbReference type="OrthoDB" id="445737at2759"/>
<keyword evidence="1" id="KW-1133">Transmembrane helix</keyword>
<feature type="transmembrane region" description="Helical" evidence="1">
    <location>
        <begin position="21"/>
        <end position="39"/>
    </location>
</feature>